<gene>
    <name evidence="3" type="ORF">HanXRQr2_Chr12g0530541</name>
</gene>
<dbReference type="Gramene" id="mRNA:HanXRQr2_Chr12g0530541">
    <property type="protein sequence ID" value="mRNA:HanXRQr2_Chr12g0530541"/>
    <property type="gene ID" value="HanXRQr2_Chr12g0530541"/>
</dbReference>
<dbReference type="InterPro" id="IPR004252">
    <property type="entry name" value="Probable_transposase_24"/>
</dbReference>
<keyword evidence="4" id="KW-1185">Reference proteome</keyword>
<proteinExistence type="predicted"/>
<name>A0A9K3EP53_HELAN</name>
<feature type="region of interest" description="Disordered" evidence="2">
    <location>
        <begin position="117"/>
        <end position="179"/>
    </location>
</feature>
<evidence type="ECO:0000256" key="2">
    <source>
        <dbReference type="SAM" id="MobiDB-lite"/>
    </source>
</evidence>
<comment type="caution">
    <text evidence="3">The sequence shown here is derived from an EMBL/GenBank/DDBJ whole genome shotgun (WGS) entry which is preliminary data.</text>
</comment>
<dbReference type="EMBL" id="MNCJ02000327">
    <property type="protein sequence ID" value="KAF5777003.1"/>
    <property type="molecule type" value="Genomic_DNA"/>
</dbReference>
<reference evidence="3" key="1">
    <citation type="journal article" date="2017" name="Nature">
        <title>The sunflower genome provides insights into oil metabolism, flowering and Asterid evolution.</title>
        <authorList>
            <person name="Badouin H."/>
            <person name="Gouzy J."/>
            <person name="Grassa C.J."/>
            <person name="Murat F."/>
            <person name="Staton S.E."/>
            <person name="Cottret L."/>
            <person name="Lelandais-Briere C."/>
            <person name="Owens G.L."/>
            <person name="Carrere S."/>
            <person name="Mayjonade B."/>
            <person name="Legrand L."/>
            <person name="Gill N."/>
            <person name="Kane N.C."/>
            <person name="Bowers J.E."/>
            <person name="Hubner S."/>
            <person name="Bellec A."/>
            <person name="Berard A."/>
            <person name="Berges H."/>
            <person name="Blanchet N."/>
            <person name="Boniface M.C."/>
            <person name="Brunel D."/>
            <person name="Catrice O."/>
            <person name="Chaidir N."/>
            <person name="Claudel C."/>
            <person name="Donnadieu C."/>
            <person name="Faraut T."/>
            <person name="Fievet G."/>
            <person name="Helmstetter N."/>
            <person name="King M."/>
            <person name="Knapp S.J."/>
            <person name="Lai Z."/>
            <person name="Le Paslier M.C."/>
            <person name="Lippi Y."/>
            <person name="Lorenzon L."/>
            <person name="Mandel J.R."/>
            <person name="Marage G."/>
            <person name="Marchand G."/>
            <person name="Marquand E."/>
            <person name="Bret-Mestries E."/>
            <person name="Morien E."/>
            <person name="Nambeesan S."/>
            <person name="Nguyen T."/>
            <person name="Pegot-Espagnet P."/>
            <person name="Pouilly N."/>
            <person name="Raftis F."/>
            <person name="Sallet E."/>
            <person name="Schiex T."/>
            <person name="Thomas J."/>
            <person name="Vandecasteele C."/>
            <person name="Vares D."/>
            <person name="Vear F."/>
            <person name="Vautrin S."/>
            <person name="Crespi M."/>
            <person name="Mangin B."/>
            <person name="Burke J.M."/>
            <person name="Salse J."/>
            <person name="Munos S."/>
            <person name="Vincourt P."/>
            <person name="Rieseberg L.H."/>
            <person name="Langlade N.B."/>
        </authorList>
    </citation>
    <scope>NUCLEOTIDE SEQUENCE</scope>
    <source>
        <tissue evidence="3">Leaves</tissue>
    </source>
</reference>
<reference evidence="3" key="2">
    <citation type="submission" date="2020-06" db="EMBL/GenBank/DDBJ databases">
        <title>Helianthus annuus Genome sequencing and assembly Release 2.</title>
        <authorList>
            <person name="Gouzy J."/>
            <person name="Langlade N."/>
            <person name="Munos S."/>
        </authorList>
    </citation>
    <scope>NUCLEOTIDE SEQUENCE</scope>
    <source>
        <tissue evidence="3">Leaves</tissue>
    </source>
</reference>
<feature type="compositionally biased region" description="Basic residues" evidence="2">
    <location>
        <begin position="137"/>
        <end position="146"/>
    </location>
</feature>
<dbReference type="Proteomes" id="UP000215914">
    <property type="component" value="Unassembled WGS sequence"/>
</dbReference>
<evidence type="ECO:0000313" key="4">
    <source>
        <dbReference type="Proteomes" id="UP000215914"/>
    </source>
</evidence>
<keyword evidence="1" id="KW-0175">Coiled coil</keyword>
<dbReference type="AlphaFoldDB" id="A0A9K3EP53"/>
<feature type="region of interest" description="Disordered" evidence="2">
    <location>
        <begin position="499"/>
        <end position="528"/>
    </location>
</feature>
<evidence type="ECO:0000256" key="1">
    <source>
        <dbReference type="SAM" id="Coils"/>
    </source>
</evidence>
<dbReference type="Pfam" id="PF03004">
    <property type="entry name" value="Transposase_24"/>
    <property type="match status" value="1"/>
</dbReference>
<feature type="compositionally biased region" description="Basic and acidic residues" evidence="2">
    <location>
        <begin position="147"/>
        <end position="164"/>
    </location>
</feature>
<evidence type="ECO:0000313" key="3">
    <source>
        <dbReference type="EMBL" id="KAF5777003.1"/>
    </source>
</evidence>
<accession>A0A9K3EP53</accession>
<protein>
    <submittedName>
        <fullName evidence="3">Transposase, Ptta/En/Spm, plant</fullName>
    </submittedName>
</protein>
<feature type="coiled-coil region" evidence="1">
    <location>
        <begin position="460"/>
        <end position="498"/>
    </location>
</feature>
<dbReference type="PANTHER" id="PTHR33499:SF38">
    <property type="match status" value="1"/>
</dbReference>
<organism evidence="3 4">
    <name type="scientific">Helianthus annuus</name>
    <name type="common">Common sunflower</name>
    <dbReference type="NCBI Taxonomy" id="4232"/>
    <lineage>
        <taxon>Eukaryota</taxon>
        <taxon>Viridiplantae</taxon>
        <taxon>Streptophyta</taxon>
        <taxon>Embryophyta</taxon>
        <taxon>Tracheophyta</taxon>
        <taxon>Spermatophyta</taxon>
        <taxon>Magnoliopsida</taxon>
        <taxon>eudicotyledons</taxon>
        <taxon>Gunneridae</taxon>
        <taxon>Pentapetalae</taxon>
        <taxon>asterids</taxon>
        <taxon>campanulids</taxon>
        <taxon>Asterales</taxon>
        <taxon>Asteraceae</taxon>
        <taxon>Asteroideae</taxon>
        <taxon>Heliantheae alliance</taxon>
        <taxon>Heliantheae</taxon>
        <taxon>Helianthus</taxon>
    </lineage>
</organism>
<dbReference type="PANTHER" id="PTHR33499">
    <property type="entry name" value="OS12G0282400 PROTEIN-RELATED"/>
    <property type="match status" value="1"/>
</dbReference>
<sequence length="528" mass="61065">MASLVQKEKKYTVLFKLGNHILTKLTPIIFAKLLQQTTREIGMSIPSISTFISKYSNPITLQILSHETLCSDSIICQLLKSKKFWQRLTQSIEVCRRLSTMWMFMLMMMVLTRARPEEDSRAPTNPLVAEGSASARVPRKNRRRKSKEITTTEPHVDQHVEQSAEQHANPPKRRGPSINHSVTRYLQNMPEGFKIPLTLDKATKAFIGTSATDFATELGIIVRDVFPMRFHKWDSVPEDVKTLMYEKLEGKFELLRTDNVLMEYVNSRLHIQWKRSRGVLSQHWKNNGGKTNPRLARLNMHGDCRNQDDWNHLCDYWESEKTRKYSDQMELNRRKQVNISRGGSRSIANHAFKIRNPETQLPPSPLEVYYKLHYNAKKKGWLNEDSRIVYDNICKQKEEAMARLNTEGTIVTTAMEHDVERKAIKSVCGRAKTIQSAWEVGVGPVLRKKDNWMKSAVESSQRDSTENEDLRNEVTELKEELKQSNEKYERVTQFLSQKYPDFESTISTNDADEDDGLNGLHNESDSTI</sequence>